<gene>
    <name evidence="1" type="ORF">MENTE1834_LOCUS28392</name>
</gene>
<accession>A0ACB0ZPZ8</accession>
<evidence type="ECO:0000313" key="1">
    <source>
        <dbReference type="EMBL" id="CAK5081177.1"/>
    </source>
</evidence>
<name>A0ACB0ZPZ8_MELEN</name>
<protein>
    <submittedName>
        <fullName evidence="1">Uncharacterized protein</fullName>
    </submittedName>
</protein>
<reference evidence="1" key="1">
    <citation type="submission" date="2023-11" db="EMBL/GenBank/DDBJ databases">
        <authorList>
            <person name="Poullet M."/>
        </authorList>
    </citation>
    <scope>NUCLEOTIDE SEQUENCE</scope>
    <source>
        <strain evidence="1">E1834</strain>
    </source>
</reference>
<organism evidence="1 2">
    <name type="scientific">Meloidogyne enterolobii</name>
    <name type="common">Root-knot nematode worm</name>
    <name type="synonym">Meloidogyne mayaguensis</name>
    <dbReference type="NCBI Taxonomy" id="390850"/>
    <lineage>
        <taxon>Eukaryota</taxon>
        <taxon>Metazoa</taxon>
        <taxon>Ecdysozoa</taxon>
        <taxon>Nematoda</taxon>
        <taxon>Chromadorea</taxon>
        <taxon>Rhabditida</taxon>
        <taxon>Tylenchina</taxon>
        <taxon>Tylenchomorpha</taxon>
        <taxon>Tylenchoidea</taxon>
        <taxon>Meloidogynidae</taxon>
        <taxon>Meloidogyninae</taxon>
        <taxon>Meloidogyne</taxon>
    </lineage>
</organism>
<dbReference type="EMBL" id="CAVMJV010000043">
    <property type="protein sequence ID" value="CAK5081177.1"/>
    <property type="molecule type" value="Genomic_DNA"/>
</dbReference>
<keyword evidence="2" id="KW-1185">Reference proteome</keyword>
<sequence>MEENLQNNFKFYKIFQISTLSSDAFLVIFVSLSLSTLRLFSEFLLVKSRLPQLLISRKKPNPRAIIKMLGTTFKLNYLFLIRFWII</sequence>
<dbReference type="Proteomes" id="UP001497535">
    <property type="component" value="Unassembled WGS sequence"/>
</dbReference>
<comment type="caution">
    <text evidence="1">The sequence shown here is derived from an EMBL/GenBank/DDBJ whole genome shotgun (WGS) entry which is preliminary data.</text>
</comment>
<proteinExistence type="predicted"/>
<evidence type="ECO:0000313" key="2">
    <source>
        <dbReference type="Proteomes" id="UP001497535"/>
    </source>
</evidence>